<dbReference type="SMART" id="SM00421">
    <property type="entry name" value="HTH_LUXR"/>
    <property type="match status" value="1"/>
</dbReference>
<evidence type="ECO:0000259" key="4">
    <source>
        <dbReference type="PROSITE" id="PS50043"/>
    </source>
</evidence>
<keyword evidence="2" id="KW-0238">DNA-binding</keyword>
<keyword evidence="3" id="KW-0804">Transcription</keyword>
<dbReference type="PROSITE" id="PS50043">
    <property type="entry name" value="HTH_LUXR_2"/>
    <property type="match status" value="1"/>
</dbReference>
<dbReference type="SUPFAM" id="SSF46894">
    <property type="entry name" value="C-terminal effector domain of the bipartite response regulators"/>
    <property type="match status" value="1"/>
</dbReference>
<dbReference type="Gene3D" id="1.10.10.10">
    <property type="entry name" value="Winged helix-like DNA-binding domain superfamily/Winged helix DNA-binding domain"/>
    <property type="match status" value="1"/>
</dbReference>
<reference evidence="5" key="1">
    <citation type="submission" date="2021-11" db="EMBL/GenBank/DDBJ databases">
        <title>Draft genome sequence of Alcaligenes endophyticus type strain CCUG 75668T.</title>
        <authorList>
            <person name="Salva-Serra F."/>
            <person name="Duran R.E."/>
            <person name="Seeger M."/>
            <person name="Moore E.R.B."/>
            <person name="Jaen-Luchoro D."/>
        </authorList>
    </citation>
    <scope>NUCLEOTIDE SEQUENCE</scope>
    <source>
        <strain evidence="5">CCUG 75668</strain>
    </source>
</reference>
<feature type="domain" description="HTH luxR-type" evidence="4">
    <location>
        <begin position="257"/>
        <end position="322"/>
    </location>
</feature>
<dbReference type="EMBL" id="JAJHNU010000001">
    <property type="protein sequence ID" value="MDN4121133.1"/>
    <property type="molecule type" value="Genomic_DNA"/>
</dbReference>
<dbReference type="PROSITE" id="PS00622">
    <property type="entry name" value="HTH_LUXR_1"/>
    <property type="match status" value="1"/>
</dbReference>
<dbReference type="InterPro" id="IPR036388">
    <property type="entry name" value="WH-like_DNA-bd_sf"/>
</dbReference>
<dbReference type="PANTHER" id="PTHR44688:SF16">
    <property type="entry name" value="DNA-BINDING TRANSCRIPTIONAL ACTIVATOR DEVR_DOSR"/>
    <property type="match status" value="1"/>
</dbReference>
<dbReference type="PRINTS" id="PR00038">
    <property type="entry name" value="HTHLUXR"/>
</dbReference>
<evidence type="ECO:0000313" key="6">
    <source>
        <dbReference type="Proteomes" id="UP001168613"/>
    </source>
</evidence>
<evidence type="ECO:0000256" key="3">
    <source>
        <dbReference type="ARBA" id="ARBA00023163"/>
    </source>
</evidence>
<dbReference type="Pfam" id="PF00196">
    <property type="entry name" value="GerE"/>
    <property type="match status" value="1"/>
</dbReference>
<dbReference type="Proteomes" id="UP001168613">
    <property type="component" value="Unassembled WGS sequence"/>
</dbReference>
<evidence type="ECO:0000313" key="5">
    <source>
        <dbReference type="EMBL" id="MDN4121133.1"/>
    </source>
</evidence>
<sequence>MVQASLLSACLLDVHEGSTRYAPEHFLEHSLSRVCDTFKVDKAWWGIMSVKRGQFLLHASWRQNLPESFEPMWEELKQDDALARGVSLKPGQAVSLNETGFRSFPGLAVLMGEHGISNALCTSAFFPEHDAFMFLSLYRKQKGFDHRQSVTSELLMPHLFSAWRTNLRLGLSSGATVVAPTVYRGFVSAQGRLLESEPNFTTLMQALGPWEDEQVISQPLRTLAERSVVKEGGWQGLGEIMCRAKYIGPVQMIELRQRSCLDALTEREASIAKLFSAGSTYKHIARELGISPATVRHHLRNAYLKLGVADKGALACLLHDAAAA</sequence>
<gene>
    <name evidence="5" type="ORF">LMS43_07520</name>
</gene>
<evidence type="ECO:0000256" key="2">
    <source>
        <dbReference type="ARBA" id="ARBA00023125"/>
    </source>
</evidence>
<accession>A0ABT8EIL5</accession>
<dbReference type="InterPro" id="IPR000792">
    <property type="entry name" value="Tscrpt_reg_LuxR_C"/>
</dbReference>
<evidence type="ECO:0000256" key="1">
    <source>
        <dbReference type="ARBA" id="ARBA00023015"/>
    </source>
</evidence>
<protein>
    <submittedName>
        <fullName evidence="5">Helix-turn-helix transcriptional regulator</fullName>
    </submittedName>
</protein>
<keyword evidence="1" id="KW-0805">Transcription regulation</keyword>
<dbReference type="PANTHER" id="PTHR44688">
    <property type="entry name" value="DNA-BINDING TRANSCRIPTIONAL ACTIVATOR DEVR_DOSR"/>
    <property type="match status" value="1"/>
</dbReference>
<dbReference type="RefSeq" id="WP_266124764.1">
    <property type="nucleotide sequence ID" value="NZ_JAJHNU010000001.1"/>
</dbReference>
<keyword evidence="6" id="KW-1185">Reference proteome</keyword>
<dbReference type="CDD" id="cd06170">
    <property type="entry name" value="LuxR_C_like"/>
    <property type="match status" value="1"/>
</dbReference>
<comment type="caution">
    <text evidence="5">The sequence shown here is derived from an EMBL/GenBank/DDBJ whole genome shotgun (WGS) entry which is preliminary data.</text>
</comment>
<proteinExistence type="predicted"/>
<organism evidence="5 6">
    <name type="scientific">Alcaligenes endophyticus</name>
    <dbReference type="NCBI Taxonomy" id="1929088"/>
    <lineage>
        <taxon>Bacteria</taxon>
        <taxon>Pseudomonadati</taxon>
        <taxon>Pseudomonadota</taxon>
        <taxon>Betaproteobacteria</taxon>
        <taxon>Burkholderiales</taxon>
        <taxon>Alcaligenaceae</taxon>
        <taxon>Alcaligenes</taxon>
    </lineage>
</organism>
<dbReference type="InterPro" id="IPR016032">
    <property type="entry name" value="Sig_transdc_resp-reg_C-effctor"/>
</dbReference>
<name>A0ABT8EIL5_9BURK</name>